<keyword evidence="9" id="KW-1185">Reference proteome</keyword>
<name>A0AA48WH16_9BURK</name>
<proteinExistence type="predicted"/>
<accession>A0AA48WH16</accession>
<evidence type="ECO:0000256" key="1">
    <source>
        <dbReference type="ARBA" id="ARBA00004141"/>
    </source>
</evidence>
<organism evidence="8 9">
    <name type="scientific">Massilia antarctica</name>
    <dbReference type="NCBI Taxonomy" id="2765360"/>
    <lineage>
        <taxon>Bacteria</taxon>
        <taxon>Pseudomonadati</taxon>
        <taxon>Pseudomonadota</taxon>
        <taxon>Betaproteobacteria</taxon>
        <taxon>Burkholderiales</taxon>
        <taxon>Oxalobacteraceae</taxon>
        <taxon>Telluria group</taxon>
        <taxon>Massilia</taxon>
    </lineage>
</organism>
<feature type="transmembrane region" description="Helical" evidence="5">
    <location>
        <begin position="369"/>
        <end position="389"/>
    </location>
</feature>
<feature type="transmembrane region" description="Helical" evidence="5">
    <location>
        <begin position="101"/>
        <end position="120"/>
    </location>
</feature>
<dbReference type="NCBIfam" id="TIGR03097">
    <property type="entry name" value="PEP_O_lig_1"/>
    <property type="match status" value="1"/>
</dbReference>
<feature type="transmembrane region" description="Helical" evidence="5">
    <location>
        <begin position="236"/>
        <end position="253"/>
    </location>
</feature>
<dbReference type="Pfam" id="PF04932">
    <property type="entry name" value="Wzy_C"/>
    <property type="match status" value="1"/>
</dbReference>
<feature type="transmembrane region" description="Helical" evidence="5">
    <location>
        <begin position="43"/>
        <end position="63"/>
    </location>
</feature>
<dbReference type="InterPro" id="IPR007016">
    <property type="entry name" value="O-antigen_ligase-rel_domated"/>
</dbReference>
<gene>
    <name evidence="8" type="ORF">IV454_08990</name>
</gene>
<evidence type="ECO:0000256" key="2">
    <source>
        <dbReference type="ARBA" id="ARBA00022692"/>
    </source>
</evidence>
<dbReference type="InterPro" id="IPR051533">
    <property type="entry name" value="WaaL-like"/>
</dbReference>
<evidence type="ECO:0000256" key="5">
    <source>
        <dbReference type="SAM" id="Phobius"/>
    </source>
</evidence>
<feature type="transmembrane region" description="Helical" evidence="5">
    <location>
        <begin position="171"/>
        <end position="189"/>
    </location>
</feature>
<dbReference type="Pfam" id="PF19358">
    <property type="entry name" value="DUF5935"/>
    <property type="match status" value="1"/>
</dbReference>
<evidence type="ECO:0000256" key="3">
    <source>
        <dbReference type="ARBA" id="ARBA00022989"/>
    </source>
</evidence>
<evidence type="ECO:0000313" key="9">
    <source>
        <dbReference type="Proteomes" id="UP000662888"/>
    </source>
</evidence>
<evidence type="ECO:0000259" key="7">
    <source>
        <dbReference type="Pfam" id="PF19358"/>
    </source>
</evidence>
<dbReference type="Proteomes" id="UP000662888">
    <property type="component" value="Chromosome"/>
</dbReference>
<dbReference type="PANTHER" id="PTHR37422:SF13">
    <property type="entry name" value="LIPOPOLYSACCHARIDE BIOSYNTHESIS PROTEIN PA4999-RELATED"/>
    <property type="match status" value="1"/>
</dbReference>
<reference evidence="8 9" key="1">
    <citation type="submission" date="2020-11" db="EMBL/GenBank/DDBJ databases">
        <authorList>
            <person name="Sun Q."/>
        </authorList>
    </citation>
    <scope>NUCLEOTIDE SEQUENCE [LARGE SCALE GENOMIC DNA]</scope>
    <source>
        <strain evidence="8 9">P8398</strain>
    </source>
</reference>
<dbReference type="InterPro" id="IPR017528">
    <property type="entry name" value="CHP03097O-antigen_lig-rel"/>
</dbReference>
<sequence>MRDLVITLAVFGSLPFILKRPYIGVLMWVWISVMNPHRLSWGFAYSFPFAAIIAGVTLIGLLVTKDPKKLPMTPIVITLMAFSGWMGLTTIFSMWPNESVVMLNRVSKIMLMTFATIMLIKTKEQVTLLIWTLVGSLGYYGVKGGIFTVATGGGSIVWGPQGSYIEGNNEVALAFITIIPVMAFLYMQAQNKWVRWGMAASILLCAFAALGSYSRGALVGIGAMLFFLWLKSPKKVLLGGLMLLIVPIAITFMPDKWSSRMETINTYKQDSSAMGRINAWYMAYHMALDRPLGGGFEIYNRTAFELYAPVPDDVHAAHSIYFQALGEHGFVGLGIYLLLAFLTWRKAAWIVRVTAKREDLKWAGDLARMIQVSLIGFGVGGAFLSLLYYDVPYYLMAAIVSTGYIVEKVLEAEAAAARAAVRDAARAARIDAEAQAQAARPAAS</sequence>
<evidence type="ECO:0000259" key="6">
    <source>
        <dbReference type="Pfam" id="PF04932"/>
    </source>
</evidence>
<keyword evidence="4 5" id="KW-0472">Membrane</keyword>
<feature type="transmembrane region" description="Helical" evidence="5">
    <location>
        <begin position="330"/>
        <end position="349"/>
    </location>
</feature>
<dbReference type="RefSeq" id="WP_206091199.1">
    <property type="nucleotide sequence ID" value="NZ_CP065053.1"/>
</dbReference>
<keyword evidence="3 5" id="KW-1133">Transmembrane helix</keyword>
<keyword evidence="2 5" id="KW-0812">Transmembrane</keyword>
<dbReference type="InterPro" id="IPR045979">
    <property type="entry name" value="DUF5935"/>
</dbReference>
<evidence type="ECO:0000313" key="8">
    <source>
        <dbReference type="EMBL" id="QPI51613.1"/>
    </source>
</evidence>
<feature type="domain" description="DUF5935" evidence="7">
    <location>
        <begin position="1"/>
        <end position="186"/>
    </location>
</feature>
<evidence type="ECO:0000256" key="4">
    <source>
        <dbReference type="ARBA" id="ARBA00023136"/>
    </source>
</evidence>
<dbReference type="EMBL" id="CP065053">
    <property type="protein sequence ID" value="QPI51613.1"/>
    <property type="molecule type" value="Genomic_DNA"/>
</dbReference>
<dbReference type="PANTHER" id="PTHR37422">
    <property type="entry name" value="TEICHURONIC ACID BIOSYNTHESIS PROTEIN TUAE"/>
    <property type="match status" value="1"/>
</dbReference>
<dbReference type="GO" id="GO:0016874">
    <property type="term" value="F:ligase activity"/>
    <property type="evidence" value="ECO:0007669"/>
    <property type="project" value="UniProtKB-KW"/>
</dbReference>
<feature type="domain" description="O-antigen ligase-related" evidence="6">
    <location>
        <begin position="201"/>
        <end position="337"/>
    </location>
</feature>
<feature type="transmembrane region" description="Helical" evidence="5">
    <location>
        <begin position="75"/>
        <end position="95"/>
    </location>
</feature>
<keyword evidence="8" id="KW-0436">Ligase</keyword>
<feature type="transmembrane region" description="Helical" evidence="5">
    <location>
        <begin position="201"/>
        <end position="230"/>
    </location>
</feature>
<feature type="transmembrane region" description="Helical" evidence="5">
    <location>
        <begin position="127"/>
        <end position="151"/>
    </location>
</feature>
<comment type="subcellular location">
    <subcellularLocation>
        <location evidence="1">Membrane</location>
        <topology evidence="1">Multi-pass membrane protein</topology>
    </subcellularLocation>
</comment>
<protein>
    <submittedName>
        <fullName evidence="8">O-glycosylation ligase, exosortase A system-associated</fullName>
    </submittedName>
</protein>